<dbReference type="AlphaFoldDB" id="A0A6J6FS19"/>
<keyword evidence="1" id="KW-0812">Transmembrane</keyword>
<accession>A0A6J6FS19</accession>
<evidence type="ECO:0000256" key="1">
    <source>
        <dbReference type="SAM" id="Phobius"/>
    </source>
</evidence>
<organism evidence="2">
    <name type="scientific">freshwater metagenome</name>
    <dbReference type="NCBI Taxonomy" id="449393"/>
    <lineage>
        <taxon>unclassified sequences</taxon>
        <taxon>metagenomes</taxon>
        <taxon>ecological metagenomes</taxon>
    </lineage>
</organism>
<keyword evidence="1" id="KW-1133">Transmembrane helix</keyword>
<protein>
    <submittedName>
        <fullName evidence="2">Unannotated protein</fullName>
    </submittedName>
</protein>
<sequence>MFVLIETLLDVFLGAFHGLFKRGLGIWITVLCPAFIYFAVGKASDWFGFVNSSRIKADNVISIGDIWAKDVLGVIGVIHA</sequence>
<gene>
    <name evidence="2" type="ORF">UFOPK1807_00246</name>
</gene>
<keyword evidence="1" id="KW-0472">Membrane</keyword>
<evidence type="ECO:0000313" key="2">
    <source>
        <dbReference type="EMBL" id="CAB4590449.1"/>
    </source>
</evidence>
<feature type="transmembrane region" description="Helical" evidence="1">
    <location>
        <begin position="20"/>
        <end position="40"/>
    </location>
</feature>
<dbReference type="EMBL" id="CAEZUI010000016">
    <property type="protein sequence ID" value="CAB4590449.1"/>
    <property type="molecule type" value="Genomic_DNA"/>
</dbReference>
<name>A0A6J6FS19_9ZZZZ</name>
<proteinExistence type="predicted"/>
<reference evidence="2" key="1">
    <citation type="submission" date="2020-05" db="EMBL/GenBank/DDBJ databases">
        <authorList>
            <person name="Chiriac C."/>
            <person name="Salcher M."/>
            <person name="Ghai R."/>
            <person name="Kavagutti S V."/>
        </authorList>
    </citation>
    <scope>NUCLEOTIDE SEQUENCE</scope>
</reference>